<accession>A0A398CKK4</accession>
<evidence type="ECO:0000256" key="1">
    <source>
        <dbReference type="SAM" id="Coils"/>
    </source>
</evidence>
<reference evidence="5 6" key="1">
    <citation type="submission" date="2018-09" db="EMBL/GenBank/DDBJ databases">
        <title>Cohnella cavernae sp. nov., isolated from a karst cave.</title>
        <authorList>
            <person name="Zhu H."/>
        </authorList>
    </citation>
    <scope>NUCLEOTIDE SEQUENCE [LARGE SCALE GENOMIC DNA]</scope>
    <source>
        <strain evidence="5 6">K2E09-144</strain>
    </source>
</reference>
<sequence>MRYEHSFSRIKVNRTRSTAKQKRSPMKGETMTASKRKPRWSFLLIRGPGQQVKRIQVSGKTVFIVPVAAALTIAGVIAGLELKSLYRIQELESLIARQSEQLSGSENGKDEEIGTLRQELASLNEQADDLKTRMQGLRELETKLRQFIGKQESALPGLTDDSYRTSSILAESSVAAAKSTEDGVSDESMASAIADFEELSELLDSLADTMASNLRKARQRQAEIESRPSGWPTVSRKLTSGFGYRRDPINGRSTFHAGIDISGDEDDPVFAAGSGTVKETGFNSSRGNYIIITHRSGLESWYMHLRRISVKTGAIVGRGEVIGRLGNTGRSTGPHLHFQVVVQDEPVSPLPYLRMVKED</sequence>
<dbReference type="PANTHER" id="PTHR21666">
    <property type="entry name" value="PEPTIDASE-RELATED"/>
    <property type="match status" value="1"/>
</dbReference>
<dbReference type="Gene3D" id="2.70.70.10">
    <property type="entry name" value="Glucose Permease (Domain IIA)"/>
    <property type="match status" value="1"/>
</dbReference>
<protein>
    <submittedName>
        <fullName evidence="5">M23 family peptidase</fullName>
    </submittedName>
</protein>
<dbReference type="AlphaFoldDB" id="A0A398CKK4"/>
<proteinExistence type="predicted"/>
<gene>
    <name evidence="5" type="ORF">D3H35_09795</name>
</gene>
<feature type="domain" description="M23ase beta-sheet core" evidence="4">
    <location>
        <begin position="255"/>
        <end position="349"/>
    </location>
</feature>
<feature type="transmembrane region" description="Helical" evidence="3">
    <location>
        <begin position="61"/>
        <end position="80"/>
    </location>
</feature>
<feature type="region of interest" description="Disordered" evidence="2">
    <location>
        <begin position="1"/>
        <end position="33"/>
    </location>
</feature>
<dbReference type="CDD" id="cd12797">
    <property type="entry name" value="M23_peptidase"/>
    <property type="match status" value="1"/>
</dbReference>
<evidence type="ECO:0000259" key="4">
    <source>
        <dbReference type="Pfam" id="PF01551"/>
    </source>
</evidence>
<comment type="caution">
    <text evidence="5">The sequence shown here is derived from an EMBL/GenBank/DDBJ whole genome shotgun (WGS) entry which is preliminary data.</text>
</comment>
<dbReference type="Pfam" id="PF01551">
    <property type="entry name" value="Peptidase_M23"/>
    <property type="match status" value="1"/>
</dbReference>
<dbReference type="PANTHER" id="PTHR21666:SF270">
    <property type="entry name" value="MUREIN HYDROLASE ACTIVATOR ENVC"/>
    <property type="match status" value="1"/>
</dbReference>
<evidence type="ECO:0000313" key="6">
    <source>
        <dbReference type="Proteomes" id="UP000266340"/>
    </source>
</evidence>
<feature type="coiled-coil region" evidence="1">
    <location>
        <begin position="113"/>
        <end position="140"/>
    </location>
</feature>
<dbReference type="InterPro" id="IPR050570">
    <property type="entry name" value="Cell_wall_metabolism_enzyme"/>
</dbReference>
<keyword evidence="6" id="KW-1185">Reference proteome</keyword>
<keyword evidence="3" id="KW-0812">Transmembrane</keyword>
<dbReference type="EMBL" id="QXJM01000030">
    <property type="protein sequence ID" value="RIE03836.1"/>
    <property type="molecule type" value="Genomic_DNA"/>
</dbReference>
<name>A0A398CKK4_9BACL</name>
<evidence type="ECO:0000313" key="5">
    <source>
        <dbReference type="EMBL" id="RIE03836.1"/>
    </source>
</evidence>
<evidence type="ECO:0000256" key="2">
    <source>
        <dbReference type="SAM" id="MobiDB-lite"/>
    </source>
</evidence>
<dbReference type="InterPro" id="IPR016047">
    <property type="entry name" value="M23ase_b-sheet_dom"/>
</dbReference>
<evidence type="ECO:0000256" key="3">
    <source>
        <dbReference type="SAM" id="Phobius"/>
    </source>
</evidence>
<keyword evidence="1" id="KW-0175">Coiled coil</keyword>
<dbReference type="Proteomes" id="UP000266340">
    <property type="component" value="Unassembled WGS sequence"/>
</dbReference>
<dbReference type="SUPFAM" id="SSF51261">
    <property type="entry name" value="Duplicated hybrid motif"/>
    <property type="match status" value="1"/>
</dbReference>
<keyword evidence="3" id="KW-1133">Transmembrane helix</keyword>
<dbReference type="GO" id="GO:0004222">
    <property type="term" value="F:metalloendopeptidase activity"/>
    <property type="evidence" value="ECO:0007669"/>
    <property type="project" value="TreeGrafter"/>
</dbReference>
<feature type="compositionally biased region" description="Basic residues" evidence="2">
    <location>
        <begin position="11"/>
        <end position="25"/>
    </location>
</feature>
<organism evidence="5 6">
    <name type="scientific">Cohnella faecalis</name>
    <dbReference type="NCBI Taxonomy" id="2315694"/>
    <lineage>
        <taxon>Bacteria</taxon>
        <taxon>Bacillati</taxon>
        <taxon>Bacillota</taxon>
        <taxon>Bacilli</taxon>
        <taxon>Bacillales</taxon>
        <taxon>Paenibacillaceae</taxon>
        <taxon>Cohnella</taxon>
    </lineage>
</organism>
<keyword evidence="3" id="KW-0472">Membrane</keyword>
<dbReference type="InterPro" id="IPR011055">
    <property type="entry name" value="Dup_hybrid_motif"/>
</dbReference>